<comment type="caution">
    <text evidence="1">The sequence shown here is derived from an EMBL/GenBank/DDBJ whole genome shotgun (WGS) entry which is preliminary data.</text>
</comment>
<dbReference type="PANTHER" id="PTHR11439">
    <property type="entry name" value="GAG-POL-RELATED RETROTRANSPOSON"/>
    <property type="match status" value="1"/>
</dbReference>
<accession>A0A167Z0Q2</accession>
<proteinExistence type="predicted"/>
<organism evidence="1 2">
    <name type="scientific">Ascosphaera apis ARSEF 7405</name>
    <dbReference type="NCBI Taxonomy" id="392613"/>
    <lineage>
        <taxon>Eukaryota</taxon>
        <taxon>Fungi</taxon>
        <taxon>Dikarya</taxon>
        <taxon>Ascomycota</taxon>
        <taxon>Pezizomycotina</taxon>
        <taxon>Eurotiomycetes</taxon>
        <taxon>Eurotiomycetidae</taxon>
        <taxon>Onygenales</taxon>
        <taxon>Ascosphaeraceae</taxon>
        <taxon>Ascosphaera</taxon>
    </lineage>
</organism>
<evidence type="ECO:0000313" key="1">
    <source>
        <dbReference type="EMBL" id="KZZ91999.1"/>
    </source>
</evidence>
<dbReference type="PANTHER" id="PTHR11439:SF463">
    <property type="entry name" value="REVERSE TRANSCRIPTASE TY1_COPIA-TYPE DOMAIN-CONTAINING PROTEIN"/>
    <property type="match status" value="1"/>
</dbReference>
<protein>
    <submittedName>
        <fullName evidence="1">Uncharacterized protein</fullName>
    </submittedName>
</protein>
<keyword evidence="2" id="KW-1185">Reference proteome</keyword>
<dbReference type="CDD" id="cd09272">
    <property type="entry name" value="RNase_HI_RT_Ty1"/>
    <property type="match status" value="1"/>
</dbReference>
<sequence length="268" mass="29416">MQDAHAVATPMEVNFLQALQNAKGSPPLDTINENPSAYRALTGKLQYLICMTRPDIAHAVNKLASANQAPNAVAWQGLKRLIRYLKSCPSDGLILPKKEIDSLRPVAYCDSNWSSPDTEGKSTTGYVIFINGVPVSWKSGKQDSVSRSTTEAEYIAASDTANELVWLNNLLENARLIQSHTHDDGHEPAKIASTILCDNQGAIKMANADGITKAARHIYIRYHILRDLIDKEEITLSYIPTSENKADGLTKPLPKDPFTAFRNGLNMG</sequence>
<dbReference type="AlphaFoldDB" id="A0A167Z0Q2"/>
<dbReference type="EMBL" id="AZGZ01000012">
    <property type="protein sequence ID" value="KZZ91999.1"/>
    <property type="molecule type" value="Genomic_DNA"/>
</dbReference>
<evidence type="ECO:0000313" key="2">
    <source>
        <dbReference type="Proteomes" id="UP000242877"/>
    </source>
</evidence>
<dbReference type="OrthoDB" id="4362974at2759"/>
<dbReference type="Proteomes" id="UP000242877">
    <property type="component" value="Unassembled WGS sequence"/>
</dbReference>
<reference evidence="1 2" key="1">
    <citation type="journal article" date="2016" name="Genome Biol. Evol.">
        <title>Divergent and convergent evolution of fungal pathogenicity.</title>
        <authorList>
            <person name="Shang Y."/>
            <person name="Xiao G."/>
            <person name="Zheng P."/>
            <person name="Cen K."/>
            <person name="Zhan S."/>
            <person name="Wang C."/>
        </authorList>
    </citation>
    <scope>NUCLEOTIDE SEQUENCE [LARGE SCALE GENOMIC DNA]</scope>
    <source>
        <strain evidence="1 2">ARSEF 7405</strain>
    </source>
</reference>
<name>A0A167Z0Q2_9EURO</name>
<gene>
    <name evidence="1" type="ORF">AAP_03218</name>
</gene>
<dbReference type="VEuPathDB" id="FungiDB:AAP_03218"/>